<keyword evidence="2" id="KW-1185">Reference proteome</keyword>
<gene>
    <name evidence="1" type="ORF">HN018_24805</name>
</gene>
<evidence type="ECO:0000313" key="1">
    <source>
        <dbReference type="EMBL" id="QKE93411.1"/>
    </source>
</evidence>
<proteinExistence type="predicted"/>
<evidence type="ECO:0000313" key="2">
    <source>
        <dbReference type="Proteomes" id="UP000500767"/>
    </source>
</evidence>
<dbReference type="AlphaFoldDB" id="A0A6M8HZ97"/>
<geneLocation type="plasmid" evidence="1 2">
    <name>unnamed2</name>
</geneLocation>
<dbReference type="EMBL" id="CP053710">
    <property type="protein sequence ID" value="QKE93411.1"/>
    <property type="molecule type" value="Genomic_DNA"/>
</dbReference>
<sequence>MGRTTRRDLLGAGVGIFTFLTGVDAIAIAKPDAQAVGEAMLPIDSRLSELSDHAVVLRASSREAMIAKAHLLRHEMKVVHVTAGVLETDVRSARGHRVVAARRSDRGIGVMAASRREFLKAGTMSSLVGVAAVVLKRPANADQGADAELISLCSCLDDLQAERVIEMPATDAEARRWRDRSPG</sequence>
<protein>
    <submittedName>
        <fullName evidence="1">Uncharacterized protein</fullName>
    </submittedName>
</protein>
<dbReference type="KEGG" id="lck:HN018_24805"/>
<dbReference type="RefSeq" id="WP_171837659.1">
    <property type="nucleotide sequence ID" value="NZ_CP053710.1"/>
</dbReference>
<accession>A0A6M8HZ97</accession>
<keyword evidence="1" id="KW-0614">Plasmid</keyword>
<name>A0A6M8HZ97_9PROT</name>
<organism evidence="1 2">
    <name type="scientific">Lichenicola cladoniae</name>
    <dbReference type="NCBI Taxonomy" id="1484109"/>
    <lineage>
        <taxon>Bacteria</taxon>
        <taxon>Pseudomonadati</taxon>
        <taxon>Pseudomonadota</taxon>
        <taxon>Alphaproteobacteria</taxon>
        <taxon>Acetobacterales</taxon>
        <taxon>Acetobacteraceae</taxon>
        <taxon>Lichenicola</taxon>
    </lineage>
</organism>
<reference evidence="1 2" key="1">
    <citation type="journal article" date="2014" name="World J. Microbiol. Biotechnol.">
        <title>Biodiversity and physiological characteristics of Antarctic and Arctic lichens-associated bacteria.</title>
        <authorList>
            <person name="Lee Y.M."/>
            <person name="Kim E.H."/>
            <person name="Lee H.K."/>
            <person name="Hong S.G."/>
        </authorList>
    </citation>
    <scope>NUCLEOTIDE SEQUENCE [LARGE SCALE GENOMIC DNA]</scope>
    <source>
        <strain evidence="1 2">PAMC 26569</strain>
        <plasmid evidence="1">unnamed2</plasmid>
    </source>
</reference>
<dbReference type="Proteomes" id="UP000500767">
    <property type="component" value="Plasmid unnamed2"/>
</dbReference>